<dbReference type="Proteomes" id="UP001247805">
    <property type="component" value="Unassembled WGS sequence"/>
</dbReference>
<protein>
    <submittedName>
        <fullName evidence="2">YeeE/YedE family protein</fullName>
    </submittedName>
</protein>
<keyword evidence="1" id="KW-1133">Transmembrane helix</keyword>
<feature type="transmembrane region" description="Helical" evidence="1">
    <location>
        <begin position="119"/>
        <end position="136"/>
    </location>
</feature>
<reference evidence="2 3" key="1">
    <citation type="submission" date="2023-10" db="EMBL/GenBank/DDBJ databases">
        <title>Glaciecola aquimarina strain GGW-M5 nov., isolated from a coastal seawater.</title>
        <authorList>
            <person name="Bayburt H."/>
            <person name="Kim J.M."/>
            <person name="Choi B.J."/>
            <person name="Jeon C.O."/>
        </authorList>
    </citation>
    <scope>NUCLEOTIDE SEQUENCE [LARGE SCALE GENOMIC DNA]</scope>
    <source>
        <strain evidence="2 3">KCTC 32108</strain>
    </source>
</reference>
<proteinExistence type="predicted"/>
<evidence type="ECO:0000313" key="3">
    <source>
        <dbReference type="Proteomes" id="UP001247805"/>
    </source>
</evidence>
<dbReference type="Pfam" id="PF20398">
    <property type="entry name" value="DUF6691"/>
    <property type="match status" value="1"/>
</dbReference>
<dbReference type="EMBL" id="JAWDIO010000002">
    <property type="protein sequence ID" value="MDU0354432.1"/>
    <property type="molecule type" value="Genomic_DNA"/>
</dbReference>
<keyword evidence="1" id="KW-0472">Membrane</keyword>
<evidence type="ECO:0000313" key="2">
    <source>
        <dbReference type="EMBL" id="MDU0354432.1"/>
    </source>
</evidence>
<feature type="transmembrane region" description="Helical" evidence="1">
    <location>
        <begin position="86"/>
        <end position="107"/>
    </location>
</feature>
<feature type="transmembrane region" description="Helical" evidence="1">
    <location>
        <begin position="43"/>
        <end position="61"/>
    </location>
</feature>
<organism evidence="2 3">
    <name type="scientific">Paraglaciecola aquimarina</name>
    <dbReference type="NCBI Taxonomy" id="1235557"/>
    <lineage>
        <taxon>Bacteria</taxon>
        <taxon>Pseudomonadati</taxon>
        <taxon>Pseudomonadota</taxon>
        <taxon>Gammaproteobacteria</taxon>
        <taxon>Alteromonadales</taxon>
        <taxon>Alteromonadaceae</taxon>
        <taxon>Paraglaciecola</taxon>
    </lineage>
</organism>
<dbReference type="InterPro" id="IPR046513">
    <property type="entry name" value="DUF6691"/>
</dbReference>
<name>A0ABU3SWY8_9ALTE</name>
<keyword evidence="3" id="KW-1185">Reference proteome</keyword>
<dbReference type="RefSeq" id="WP_316026032.1">
    <property type="nucleotide sequence ID" value="NZ_JAWDIO010000002.1"/>
</dbReference>
<comment type="caution">
    <text evidence="2">The sequence shown here is derived from an EMBL/GenBank/DDBJ whole genome shotgun (WGS) entry which is preliminary data.</text>
</comment>
<sequence length="138" mass="14554">MKLIVSAMLAGLVFGSGLTVSGMVDPIRVLNFLDILGTWDPTLVFVIGGGLSVYLPVYYFMVKPKGKTIFGADCQLPTNSKIDKQLLIGSGLFGLGWGLSGICPGPAMTNLSAAQPELIAFVVSMLLGMFIANKLVGR</sequence>
<gene>
    <name evidence="2" type="ORF">RS130_11250</name>
</gene>
<accession>A0ABU3SWY8</accession>
<evidence type="ECO:0000256" key="1">
    <source>
        <dbReference type="SAM" id="Phobius"/>
    </source>
</evidence>
<keyword evidence="1" id="KW-0812">Transmembrane</keyword>